<proteinExistence type="predicted"/>
<evidence type="ECO:0000313" key="1">
    <source>
        <dbReference type="WBParaSite" id="maker-PairedContig_360-snap-gene-0.19-mRNA-1"/>
    </source>
</evidence>
<organism evidence="1">
    <name type="scientific">Wuchereria bancrofti</name>
    <dbReference type="NCBI Taxonomy" id="6293"/>
    <lineage>
        <taxon>Eukaryota</taxon>
        <taxon>Metazoa</taxon>
        <taxon>Ecdysozoa</taxon>
        <taxon>Nematoda</taxon>
        <taxon>Chromadorea</taxon>
        <taxon>Rhabditida</taxon>
        <taxon>Spirurina</taxon>
        <taxon>Spiruromorpha</taxon>
        <taxon>Filarioidea</taxon>
        <taxon>Onchocercidae</taxon>
        <taxon>Wuchereria</taxon>
    </lineage>
</organism>
<dbReference type="AlphaFoldDB" id="A0A1I8ENT3"/>
<accession>A0A1I8ENT3</accession>
<reference evidence="1" key="1">
    <citation type="submission" date="2016-11" db="UniProtKB">
        <authorList>
            <consortium name="WormBaseParasite"/>
        </authorList>
    </citation>
    <scope>IDENTIFICATION</scope>
    <source>
        <strain evidence="1">pt0022</strain>
    </source>
</reference>
<dbReference type="WBParaSite" id="maker-PairedContig_360-snap-gene-0.19-mRNA-1">
    <property type="protein sequence ID" value="maker-PairedContig_360-snap-gene-0.19-mRNA-1"/>
    <property type="gene ID" value="maker-PairedContig_360-snap-gene-0.19"/>
</dbReference>
<dbReference type="Gene3D" id="3.30.390.110">
    <property type="match status" value="1"/>
</dbReference>
<name>A0A1I8ENT3_WUCBA</name>
<dbReference type="STRING" id="6293.A0A1I8ENT3"/>
<sequence length="104" mass="11890">NNSFIPEPSTPPTTKFSQTQLLLVGRPGGTRCFPIIGTSSFLRRQRGIPKHFSRERFNIKGVNSIRFNGLSTSDSKDIVEAMKKQGELFDLFVFWLTCNFRTIY</sequence>
<protein>
    <submittedName>
        <fullName evidence="1">Uncharacterized protein</fullName>
    </submittedName>
</protein>